<evidence type="ECO:0000313" key="2">
    <source>
        <dbReference type="EMBL" id="XBH23066.1"/>
    </source>
</evidence>
<sequence length="103" mass="10616">MSLWLWILAACAVSYGVKLLGYLLPESIFDDPRVVTTANYVTVGLLAALVVTNTFAANSGVAFDARVGALCVAIIALILRAPFLVVVIAGALAAALLRLAGIG</sequence>
<evidence type="ECO:0000256" key="1">
    <source>
        <dbReference type="SAM" id="Phobius"/>
    </source>
</evidence>
<keyword evidence="1" id="KW-0812">Transmembrane</keyword>
<reference evidence="2" key="1">
    <citation type="submission" date="2024-02" db="EMBL/GenBank/DDBJ databases">
        <title>Tomenella chthoni gen. nov. sp. nov., a member of the family Jonesiaceae isolated from bat guano.</title>
        <authorList>
            <person name="Miller S.L."/>
            <person name="King J."/>
            <person name="Sankaranarayanan K."/>
            <person name="Lawson P.A."/>
        </authorList>
    </citation>
    <scope>NUCLEOTIDE SEQUENCE</scope>
    <source>
        <strain evidence="2">BS-20</strain>
    </source>
</reference>
<gene>
    <name evidence="2" type="ORF">V5R04_07620</name>
</gene>
<dbReference type="EMBL" id="CP146203">
    <property type="protein sequence ID" value="XBH23066.1"/>
    <property type="molecule type" value="Genomic_DNA"/>
</dbReference>
<accession>A0AAU7DZV0</accession>
<feature type="transmembrane region" description="Helical" evidence="1">
    <location>
        <begin position="69"/>
        <end position="97"/>
    </location>
</feature>
<keyword evidence="1" id="KW-1133">Transmembrane helix</keyword>
<dbReference type="AlphaFoldDB" id="A0AAU7DZV0"/>
<dbReference type="Pfam" id="PF05437">
    <property type="entry name" value="AzlD"/>
    <property type="match status" value="1"/>
</dbReference>
<dbReference type="InterPro" id="IPR008407">
    <property type="entry name" value="Brnchd-chn_aa_trnsp_AzlD"/>
</dbReference>
<proteinExistence type="predicted"/>
<keyword evidence="1" id="KW-0472">Membrane</keyword>
<organism evidence="2">
    <name type="scientific">Jonesiaceae bacterium BS-20</name>
    <dbReference type="NCBI Taxonomy" id="3120821"/>
    <lineage>
        <taxon>Bacteria</taxon>
        <taxon>Bacillati</taxon>
        <taxon>Actinomycetota</taxon>
        <taxon>Actinomycetes</taxon>
        <taxon>Micrococcales</taxon>
        <taxon>Jonesiaceae</taxon>
    </lineage>
</organism>
<protein>
    <submittedName>
        <fullName evidence="2">AzlD domain-containing protein</fullName>
    </submittedName>
</protein>
<feature type="transmembrane region" description="Helical" evidence="1">
    <location>
        <begin position="40"/>
        <end position="57"/>
    </location>
</feature>
<name>A0AAU7DZV0_9MICO</name>